<feature type="region of interest" description="Disordered" evidence="16">
    <location>
        <begin position="589"/>
        <end position="616"/>
    </location>
</feature>
<dbReference type="PROSITE" id="PS00107">
    <property type="entry name" value="PROTEIN_KINASE_ATP"/>
    <property type="match status" value="1"/>
</dbReference>
<dbReference type="EC" id="2.7.11.1" evidence="2"/>
<dbReference type="Proteomes" id="UP001187471">
    <property type="component" value="Unassembled WGS sequence"/>
</dbReference>
<dbReference type="PANTHER" id="PTHR27009">
    <property type="entry name" value="RUST RESISTANCE KINASE LR10-RELATED"/>
    <property type="match status" value="1"/>
</dbReference>
<evidence type="ECO:0000256" key="1">
    <source>
        <dbReference type="ARBA" id="ARBA00004479"/>
    </source>
</evidence>
<reference evidence="20" key="1">
    <citation type="submission" date="2022-12" db="EMBL/GenBank/DDBJ databases">
        <title>Draft genome assemblies for two species of Escallonia (Escalloniales).</title>
        <authorList>
            <person name="Chanderbali A."/>
            <person name="Dervinis C."/>
            <person name="Anghel I."/>
            <person name="Soltis D."/>
            <person name="Soltis P."/>
            <person name="Zapata F."/>
        </authorList>
    </citation>
    <scope>NUCLEOTIDE SEQUENCE</scope>
    <source>
        <strain evidence="20">UCBG92.1500</strain>
        <tissue evidence="20">Leaf</tissue>
    </source>
</reference>
<evidence type="ECO:0000256" key="3">
    <source>
        <dbReference type="ARBA" id="ARBA00022527"/>
    </source>
</evidence>
<feature type="chain" id="PRO_5041681073" description="non-specific serine/threonine protein kinase" evidence="18">
    <location>
        <begin position="25"/>
        <end position="616"/>
    </location>
</feature>
<dbReference type="InterPro" id="IPR045874">
    <property type="entry name" value="LRK10/LRL21-25-like"/>
</dbReference>
<evidence type="ECO:0000256" key="4">
    <source>
        <dbReference type="ARBA" id="ARBA00022679"/>
    </source>
</evidence>
<dbReference type="InterPro" id="IPR008271">
    <property type="entry name" value="Ser/Thr_kinase_AS"/>
</dbReference>
<dbReference type="InterPro" id="IPR025287">
    <property type="entry name" value="WAK_GUB"/>
</dbReference>
<dbReference type="InterPro" id="IPR017441">
    <property type="entry name" value="Protein_kinase_ATP_BS"/>
</dbReference>
<dbReference type="SUPFAM" id="SSF56112">
    <property type="entry name" value="Protein kinase-like (PK-like)"/>
    <property type="match status" value="1"/>
</dbReference>
<dbReference type="AlphaFoldDB" id="A0AA88U4C4"/>
<organism evidence="20 21">
    <name type="scientific">Escallonia rubra</name>
    <dbReference type="NCBI Taxonomy" id="112253"/>
    <lineage>
        <taxon>Eukaryota</taxon>
        <taxon>Viridiplantae</taxon>
        <taxon>Streptophyta</taxon>
        <taxon>Embryophyta</taxon>
        <taxon>Tracheophyta</taxon>
        <taxon>Spermatophyta</taxon>
        <taxon>Magnoliopsida</taxon>
        <taxon>eudicotyledons</taxon>
        <taxon>Gunneridae</taxon>
        <taxon>Pentapetalae</taxon>
        <taxon>asterids</taxon>
        <taxon>campanulids</taxon>
        <taxon>Escalloniales</taxon>
        <taxon>Escalloniaceae</taxon>
        <taxon>Escallonia</taxon>
    </lineage>
</organism>
<evidence type="ECO:0000256" key="7">
    <source>
        <dbReference type="ARBA" id="ARBA00022741"/>
    </source>
</evidence>
<keyword evidence="21" id="KW-1185">Reference proteome</keyword>
<evidence type="ECO:0000256" key="16">
    <source>
        <dbReference type="SAM" id="MobiDB-lite"/>
    </source>
</evidence>
<keyword evidence="7 15" id="KW-0547">Nucleotide-binding</keyword>
<evidence type="ECO:0000256" key="9">
    <source>
        <dbReference type="ARBA" id="ARBA00022840"/>
    </source>
</evidence>
<dbReference type="SMART" id="SM00220">
    <property type="entry name" value="S_TKc"/>
    <property type="match status" value="1"/>
</dbReference>
<dbReference type="FunFam" id="1.10.510.10:FF:000590">
    <property type="entry name" value="PR5-like receptor kinase"/>
    <property type="match status" value="1"/>
</dbReference>
<comment type="subcellular location">
    <subcellularLocation>
        <location evidence="1">Membrane</location>
        <topology evidence="1">Single-pass type I membrane protein</topology>
    </subcellularLocation>
</comment>
<keyword evidence="5 17" id="KW-0812">Transmembrane</keyword>
<dbReference type="GO" id="GO:0030247">
    <property type="term" value="F:polysaccharide binding"/>
    <property type="evidence" value="ECO:0007669"/>
    <property type="project" value="InterPro"/>
</dbReference>
<proteinExistence type="predicted"/>
<dbReference type="Pfam" id="PF00069">
    <property type="entry name" value="Pkinase"/>
    <property type="match status" value="1"/>
</dbReference>
<keyword evidence="3" id="KW-0723">Serine/threonine-protein kinase</keyword>
<dbReference type="PROSITE" id="PS50011">
    <property type="entry name" value="PROTEIN_KINASE_DOM"/>
    <property type="match status" value="1"/>
</dbReference>
<evidence type="ECO:0000313" key="20">
    <source>
        <dbReference type="EMBL" id="KAK2970679.1"/>
    </source>
</evidence>
<sequence>MSHFIVYIDLCIFAIFLLSQKASCIDPQYVACAPRYCGGHNITYPFYIQGLQESYCGYPEFQLTCTNYTYPVLHIPDNDYIIQEINYTNRSLRVYNAAVRSPHQSGCFPPVRNISLEPDKFGFGSVSNLTLLSNCSAQLPEELLKYRTGCRGGGGWDLAVAANDTDLSDALGVCNTSTAAPVDLVDGDVGGDKYEELLRRGFMLNWKAGDCSVCENSGGRCGFNSSSYHFKCFCPDRPHVWRCRSAFSVAGFAIFVIIVAGFIWRSALGKLMVWRKKENYQNVEKFLNSYGTLAPKRYSYSDLKKITNSFLVKLGQGGYGCVYKGKLSNGSFVAVKVLNESKDGEEFINEVASISRTSHVNVVTLLGFCFEGHKKALIYEFMPHGSLEKFIYKESSLTDHQFGWERLSQIAIGIARGLEYLHRGCNTRILHLDIKPHNILLDEDFCPKISDFGLAKLCSRKESIVSMLNARGTVGYIAPEVFCRNFGRVSHKSDVYSYGMMVLEMVGGRNKIKPEVDGSTEMYFSDWIYNQLELDEVGTHNGITSEAENEMARKMVIVSLWCIQTVPSSRPSMTRVVEMLEGSIQSLQIPPKPVLSSPPRSGEDSSAIESSSMSIL</sequence>
<comment type="catalytic activity">
    <reaction evidence="13">
        <text>L-threonyl-[protein] + ATP = O-phospho-L-threonyl-[protein] + ADP + H(+)</text>
        <dbReference type="Rhea" id="RHEA:46608"/>
        <dbReference type="Rhea" id="RHEA-COMP:11060"/>
        <dbReference type="Rhea" id="RHEA-COMP:11605"/>
        <dbReference type="ChEBI" id="CHEBI:15378"/>
        <dbReference type="ChEBI" id="CHEBI:30013"/>
        <dbReference type="ChEBI" id="CHEBI:30616"/>
        <dbReference type="ChEBI" id="CHEBI:61977"/>
        <dbReference type="ChEBI" id="CHEBI:456216"/>
        <dbReference type="EC" id="2.7.11.1"/>
    </reaction>
</comment>
<comment type="caution">
    <text evidence="20">The sequence shown here is derived from an EMBL/GenBank/DDBJ whole genome shotgun (WGS) entry which is preliminary data.</text>
</comment>
<dbReference type="InterPro" id="IPR032872">
    <property type="entry name" value="WAK_assoc_C"/>
</dbReference>
<feature type="signal peptide" evidence="18">
    <location>
        <begin position="1"/>
        <end position="24"/>
    </location>
</feature>
<keyword evidence="11 17" id="KW-0472">Membrane</keyword>
<evidence type="ECO:0000256" key="10">
    <source>
        <dbReference type="ARBA" id="ARBA00022989"/>
    </source>
</evidence>
<dbReference type="CDD" id="cd14066">
    <property type="entry name" value="STKc_IRAK"/>
    <property type="match status" value="1"/>
</dbReference>
<dbReference type="PROSITE" id="PS00108">
    <property type="entry name" value="PROTEIN_KINASE_ST"/>
    <property type="match status" value="1"/>
</dbReference>
<evidence type="ECO:0000256" key="14">
    <source>
        <dbReference type="ARBA" id="ARBA00048679"/>
    </source>
</evidence>
<accession>A0AA88U4C4</accession>
<evidence type="ECO:0000256" key="13">
    <source>
        <dbReference type="ARBA" id="ARBA00047899"/>
    </source>
</evidence>
<evidence type="ECO:0000256" key="12">
    <source>
        <dbReference type="ARBA" id="ARBA00023180"/>
    </source>
</evidence>
<evidence type="ECO:0000256" key="17">
    <source>
        <dbReference type="SAM" id="Phobius"/>
    </source>
</evidence>
<dbReference type="Pfam" id="PF13947">
    <property type="entry name" value="GUB_WAK_bind"/>
    <property type="match status" value="1"/>
</dbReference>
<comment type="catalytic activity">
    <reaction evidence="14">
        <text>L-seryl-[protein] + ATP = O-phospho-L-seryl-[protein] + ADP + H(+)</text>
        <dbReference type="Rhea" id="RHEA:17989"/>
        <dbReference type="Rhea" id="RHEA-COMP:9863"/>
        <dbReference type="Rhea" id="RHEA-COMP:11604"/>
        <dbReference type="ChEBI" id="CHEBI:15378"/>
        <dbReference type="ChEBI" id="CHEBI:29999"/>
        <dbReference type="ChEBI" id="CHEBI:30616"/>
        <dbReference type="ChEBI" id="CHEBI:83421"/>
        <dbReference type="ChEBI" id="CHEBI:456216"/>
        <dbReference type="EC" id="2.7.11.1"/>
    </reaction>
</comment>
<name>A0AA88U4C4_9ASTE</name>
<dbReference type="InterPro" id="IPR000719">
    <property type="entry name" value="Prot_kinase_dom"/>
</dbReference>
<evidence type="ECO:0000259" key="19">
    <source>
        <dbReference type="PROSITE" id="PS50011"/>
    </source>
</evidence>
<keyword evidence="9 15" id="KW-0067">ATP-binding</keyword>
<keyword evidence="4" id="KW-0808">Transferase</keyword>
<feature type="compositionally biased region" description="Low complexity" evidence="16">
    <location>
        <begin position="604"/>
        <end position="616"/>
    </location>
</feature>
<feature type="binding site" evidence="15">
    <location>
        <position position="336"/>
    </location>
    <ligand>
        <name>ATP</name>
        <dbReference type="ChEBI" id="CHEBI:30616"/>
    </ligand>
</feature>
<dbReference type="InterPro" id="IPR011009">
    <property type="entry name" value="Kinase-like_dom_sf"/>
</dbReference>
<evidence type="ECO:0000256" key="6">
    <source>
        <dbReference type="ARBA" id="ARBA00022729"/>
    </source>
</evidence>
<evidence type="ECO:0000256" key="18">
    <source>
        <dbReference type="SAM" id="SignalP"/>
    </source>
</evidence>
<gene>
    <name evidence="20" type="ORF">RJ640_001939</name>
</gene>
<dbReference type="Pfam" id="PF14380">
    <property type="entry name" value="WAK_assoc"/>
    <property type="match status" value="1"/>
</dbReference>
<keyword evidence="8" id="KW-0418">Kinase</keyword>
<dbReference type="FunFam" id="3.30.200.20:FF:000178">
    <property type="entry name" value="serine/threonine-protein kinase PBS1-like"/>
    <property type="match status" value="1"/>
</dbReference>
<feature type="domain" description="Protein kinase" evidence="19">
    <location>
        <begin position="308"/>
        <end position="595"/>
    </location>
</feature>
<dbReference type="GO" id="GO:0005524">
    <property type="term" value="F:ATP binding"/>
    <property type="evidence" value="ECO:0007669"/>
    <property type="project" value="UniProtKB-UniRule"/>
</dbReference>
<evidence type="ECO:0000256" key="8">
    <source>
        <dbReference type="ARBA" id="ARBA00022777"/>
    </source>
</evidence>
<dbReference type="Gene3D" id="1.10.510.10">
    <property type="entry name" value="Transferase(Phosphotransferase) domain 1"/>
    <property type="match status" value="1"/>
</dbReference>
<feature type="transmembrane region" description="Helical" evidence="17">
    <location>
        <begin position="246"/>
        <end position="267"/>
    </location>
</feature>
<dbReference type="EMBL" id="JAVXUO010002670">
    <property type="protein sequence ID" value="KAK2970679.1"/>
    <property type="molecule type" value="Genomic_DNA"/>
</dbReference>
<evidence type="ECO:0000256" key="2">
    <source>
        <dbReference type="ARBA" id="ARBA00012513"/>
    </source>
</evidence>
<dbReference type="GO" id="GO:0016020">
    <property type="term" value="C:membrane"/>
    <property type="evidence" value="ECO:0007669"/>
    <property type="project" value="UniProtKB-SubCell"/>
</dbReference>
<evidence type="ECO:0000256" key="15">
    <source>
        <dbReference type="PROSITE-ProRule" id="PRU10141"/>
    </source>
</evidence>
<keyword evidence="10 17" id="KW-1133">Transmembrane helix</keyword>
<dbReference type="Gene3D" id="3.30.200.20">
    <property type="entry name" value="Phosphorylase Kinase, domain 1"/>
    <property type="match status" value="1"/>
</dbReference>
<dbReference type="GO" id="GO:0004674">
    <property type="term" value="F:protein serine/threonine kinase activity"/>
    <property type="evidence" value="ECO:0007669"/>
    <property type="project" value="UniProtKB-KW"/>
</dbReference>
<keyword evidence="12" id="KW-0325">Glycoprotein</keyword>
<protein>
    <recommendedName>
        <fullName evidence="2">non-specific serine/threonine protein kinase</fullName>
        <ecNumber evidence="2">2.7.11.1</ecNumber>
    </recommendedName>
</protein>
<keyword evidence="6 18" id="KW-0732">Signal</keyword>
<evidence type="ECO:0000256" key="11">
    <source>
        <dbReference type="ARBA" id="ARBA00023136"/>
    </source>
</evidence>
<evidence type="ECO:0000313" key="21">
    <source>
        <dbReference type="Proteomes" id="UP001187471"/>
    </source>
</evidence>
<evidence type="ECO:0000256" key="5">
    <source>
        <dbReference type="ARBA" id="ARBA00022692"/>
    </source>
</evidence>